<feature type="binding site" description="axial binding residue" evidence="14">
    <location>
        <position position="17"/>
    </location>
    <ligand>
        <name>heme</name>
        <dbReference type="ChEBI" id="CHEBI:30413"/>
    </ligand>
    <ligandPart>
        <name>Fe</name>
        <dbReference type="ChEBI" id="CHEBI:18248"/>
    </ligandPart>
</feature>
<accession>A0A7S9LVF1</accession>
<dbReference type="HAMAP" id="MF_02239">
    <property type="entry name" value="HemJ"/>
    <property type="match status" value="1"/>
</dbReference>
<evidence type="ECO:0000256" key="7">
    <source>
        <dbReference type="ARBA" id="ARBA00022692"/>
    </source>
</evidence>
<dbReference type="Pfam" id="PF03653">
    <property type="entry name" value="UPF0093"/>
    <property type="match status" value="1"/>
</dbReference>
<dbReference type="EMBL" id="CP064942">
    <property type="protein sequence ID" value="QPH55888.1"/>
    <property type="molecule type" value="Genomic_DNA"/>
</dbReference>
<evidence type="ECO:0000256" key="11">
    <source>
        <dbReference type="ARBA" id="ARBA00023004"/>
    </source>
</evidence>
<dbReference type="GO" id="GO:0006782">
    <property type="term" value="P:protoporphyrinogen IX biosynthetic process"/>
    <property type="evidence" value="ECO:0007669"/>
    <property type="project" value="UniProtKB-UniRule"/>
</dbReference>
<dbReference type="NCBIfam" id="TIGR00701">
    <property type="entry name" value="protoporphyrinogen oxidase HemJ"/>
    <property type="match status" value="1"/>
</dbReference>
<dbReference type="PANTHER" id="PTHR40255:SF1">
    <property type="entry name" value="PROTOPORPHYRINOGEN IX OXIDASE"/>
    <property type="match status" value="1"/>
</dbReference>
<evidence type="ECO:0000256" key="14">
    <source>
        <dbReference type="HAMAP-Rule" id="MF_02239"/>
    </source>
</evidence>
<comment type="function">
    <text evidence="14 15">Catalyzes the oxidation of protoporphyrinogen IX to protoporphyrin IX.</text>
</comment>
<proteinExistence type="inferred from homology"/>
<sequence length="148" mass="16853">MIEDLLIGSYLWVKAAHIVAVVSWMAGLLYLPRLFVYHVERGTPGSEVSETFKVMEMKLYRFIMNPAMMVSWVLGLWLAAIPGVIGGWFLGKLAAVIAMTWFHIWLGKRRKEFLADENVRSGRTYRLMNEVPTVLLIAIAVLVIVKPF</sequence>
<comment type="subcellular location">
    <subcellularLocation>
        <location evidence="1 14">Cell membrane</location>
        <topology evidence="1 14">Multi-pass membrane protein</topology>
    </subcellularLocation>
</comment>
<evidence type="ECO:0000256" key="5">
    <source>
        <dbReference type="ARBA" id="ARBA00022475"/>
    </source>
</evidence>
<feature type="transmembrane region" description="Helical" evidence="14">
    <location>
        <begin position="59"/>
        <end position="79"/>
    </location>
</feature>
<dbReference type="GO" id="GO:0070818">
    <property type="term" value="F:protoporphyrinogen oxidase activity"/>
    <property type="evidence" value="ECO:0007669"/>
    <property type="project" value="UniProtKB-UniRule"/>
</dbReference>
<reference evidence="16 17" key="1">
    <citation type="submission" date="2020-11" db="EMBL/GenBank/DDBJ databases">
        <title>Description of Pontivivens ytuae sp. nov. isolated from deep sea sediment of Mariana Trench.</title>
        <authorList>
            <person name="Wang Z."/>
            <person name="Sun Q.-L."/>
            <person name="Xu X.-D."/>
            <person name="Tang Y.-Z."/>
            <person name="Zhang J."/>
        </authorList>
    </citation>
    <scope>NUCLEOTIDE SEQUENCE [LARGE SCALE GENOMIC DNA]</scope>
    <source>
        <strain evidence="16 17">MT2928</strain>
    </source>
</reference>
<evidence type="ECO:0000256" key="6">
    <source>
        <dbReference type="ARBA" id="ARBA00022617"/>
    </source>
</evidence>
<keyword evidence="11 14" id="KW-0408">Iron</keyword>
<dbReference type="InterPro" id="IPR005265">
    <property type="entry name" value="HemJ-like"/>
</dbReference>
<keyword evidence="8 14" id="KW-0479">Metal-binding</keyword>
<organism evidence="16 17">
    <name type="scientific">Pontivivens ytuae</name>
    <dbReference type="NCBI Taxonomy" id="2789856"/>
    <lineage>
        <taxon>Bacteria</taxon>
        <taxon>Pseudomonadati</taxon>
        <taxon>Pseudomonadota</taxon>
        <taxon>Alphaproteobacteria</taxon>
        <taxon>Rhodobacterales</taxon>
        <taxon>Paracoccaceae</taxon>
        <taxon>Pontivivens</taxon>
    </lineage>
</organism>
<comment type="pathway">
    <text evidence="2 14 15">Porphyrin-containing compound metabolism; protoporphyrin-IX biosynthesis; protoporphyrin-IX from protoporphyrinogen-IX: step 1/1.</text>
</comment>
<feature type="transmembrane region" description="Helical" evidence="14">
    <location>
        <begin position="85"/>
        <end position="106"/>
    </location>
</feature>
<evidence type="ECO:0000256" key="3">
    <source>
        <dbReference type="ARBA" id="ARBA00006501"/>
    </source>
</evidence>
<comment type="cofactor">
    <cofactor evidence="14 15">
        <name>heme b</name>
        <dbReference type="ChEBI" id="CHEBI:60344"/>
    </cofactor>
    <text evidence="14 15">Binds 1 heme b (iron(II)-protoporphyrin IX) group per subunit.</text>
</comment>
<keyword evidence="5 14" id="KW-1003">Cell membrane</keyword>
<evidence type="ECO:0000256" key="4">
    <source>
        <dbReference type="ARBA" id="ARBA00017504"/>
    </source>
</evidence>
<evidence type="ECO:0000256" key="12">
    <source>
        <dbReference type="ARBA" id="ARBA00023136"/>
    </source>
</evidence>
<comment type="subunit">
    <text evidence="14">Homodimer.</text>
</comment>
<evidence type="ECO:0000256" key="10">
    <source>
        <dbReference type="ARBA" id="ARBA00023002"/>
    </source>
</evidence>
<dbReference type="KEGG" id="poz:I0K15_09255"/>
<gene>
    <name evidence="16" type="primary">hemJ</name>
    <name evidence="16" type="ORF">I0K15_09255</name>
</gene>
<dbReference type="Proteomes" id="UP000594800">
    <property type="component" value="Chromosome"/>
</dbReference>
<evidence type="ECO:0000313" key="16">
    <source>
        <dbReference type="EMBL" id="QPH55888.1"/>
    </source>
</evidence>
<dbReference type="UniPathway" id="UPA00251">
    <property type="reaction ID" value="UER00324"/>
</dbReference>
<evidence type="ECO:0000313" key="17">
    <source>
        <dbReference type="Proteomes" id="UP000594800"/>
    </source>
</evidence>
<keyword evidence="17" id="KW-1185">Reference proteome</keyword>
<keyword evidence="12 14" id="KW-0472">Membrane</keyword>
<evidence type="ECO:0000256" key="2">
    <source>
        <dbReference type="ARBA" id="ARBA00005073"/>
    </source>
</evidence>
<evidence type="ECO:0000256" key="9">
    <source>
        <dbReference type="ARBA" id="ARBA00022989"/>
    </source>
</evidence>
<dbReference type="GO" id="GO:0005886">
    <property type="term" value="C:plasma membrane"/>
    <property type="evidence" value="ECO:0007669"/>
    <property type="project" value="UniProtKB-SubCell"/>
</dbReference>
<keyword evidence="10 14" id="KW-0560">Oxidoreductase</keyword>
<feature type="binding site" description="axial binding residue" evidence="14">
    <location>
        <position position="92"/>
    </location>
    <ligand>
        <name>heme</name>
        <dbReference type="ChEBI" id="CHEBI:30413"/>
    </ligand>
    <ligandPart>
        <name>Fe</name>
        <dbReference type="ChEBI" id="CHEBI:18248"/>
    </ligandPart>
</feature>
<evidence type="ECO:0000256" key="1">
    <source>
        <dbReference type="ARBA" id="ARBA00004651"/>
    </source>
</evidence>
<evidence type="ECO:0000256" key="13">
    <source>
        <dbReference type="ARBA" id="ARBA00048390"/>
    </source>
</evidence>
<protein>
    <recommendedName>
        <fullName evidence="4 14">Protoporphyrinogen IX oxidase</fullName>
        <shortName evidence="14">PPO</shortName>
        <ecNumber evidence="14 15">1.3.99.-</ecNumber>
    </recommendedName>
</protein>
<evidence type="ECO:0000256" key="8">
    <source>
        <dbReference type="ARBA" id="ARBA00022723"/>
    </source>
</evidence>
<dbReference type="PIRSF" id="PIRSF004638">
    <property type="entry name" value="UCP004638"/>
    <property type="match status" value="1"/>
</dbReference>
<feature type="transmembrane region" description="Helical" evidence="14">
    <location>
        <begin position="127"/>
        <end position="145"/>
    </location>
</feature>
<comment type="catalytic activity">
    <reaction evidence="13 14 15">
        <text>protoporphyrinogen IX + 3 A = protoporphyrin IX + 3 AH2</text>
        <dbReference type="Rhea" id="RHEA:62000"/>
        <dbReference type="ChEBI" id="CHEBI:13193"/>
        <dbReference type="ChEBI" id="CHEBI:17499"/>
        <dbReference type="ChEBI" id="CHEBI:57306"/>
        <dbReference type="ChEBI" id="CHEBI:57307"/>
    </reaction>
</comment>
<keyword evidence="7 14" id="KW-0812">Transmembrane</keyword>
<keyword evidence="9 14" id="KW-1133">Transmembrane helix</keyword>
<feature type="transmembrane region" description="Helical" evidence="14">
    <location>
        <begin position="12"/>
        <end position="31"/>
    </location>
</feature>
<evidence type="ECO:0000256" key="15">
    <source>
        <dbReference type="PIRNR" id="PIRNR004638"/>
    </source>
</evidence>
<name>A0A7S9LVF1_9RHOB</name>
<keyword evidence="6 14" id="KW-0349">Heme</keyword>
<dbReference type="PANTHER" id="PTHR40255">
    <property type="entry name" value="UPF0093 MEMBRANE PROTEIN SLR1790"/>
    <property type="match status" value="1"/>
</dbReference>
<dbReference type="AlphaFoldDB" id="A0A7S9LVF1"/>
<dbReference type="RefSeq" id="WP_196105150.1">
    <property type="nucleotide sequence ID" value="NZ_CP064942.1"/>
</dbReference>
<dbReference type="EC" id="1.3.99.-" evidence="14 15"/>
<comment type="similarity">
    <text evidence="3 14 15">Belongs to the HemJ family.</text>
</comment>
<dbReference type="GO" id="GO:0046872">
    <property type="term" value="F:metal ion binding"/>
    <property type="evidence" value="ECO:0007669"/>
    <property type="project" value="UniProtKB-UniRule"/>
</dbReference>